<name>A0AAN5C6G9_9BILA</name>
<keyword evidence="4" id="KW-1185">Reference proteome</keyword>
<reference evidence="4" key="1">
    <citation type="submission" date="2022-10" db="EMBL/GenBank/DDBJ databases">
        <title>Genome assembly of Pristionchus species.</title>
        <authorList>
            <person name="Yoshida K."/>
            <person name="Sommer R.J."/>
        </authorList>
    </citation>
    <scope>NUCLEOTIDE SEQUENCE [LARGE SCALE GENOMIC DNA]</scope>
    <source>
        <strain evidence="4">RS5460</strain>
    </source>
</reference>
<evidence type="ECO:0000313" key="4">
    <source>
        <dbReference type="Proteomes" id="UP001328107"/>
    </source>
</evidence>
<sequence>ISIFVVSSVICCRHADDDVIGLRRALLIALCQLLLASFSSSQNHGDYDANDPNSAADDGNERPGNHSRIYARAP</sequence>
<dbReference type="Proteomes" id="UP001328107">
    <property type="component" value="Unassembled WGS sequence"/>
</dbReference>
<feature type="chain" id="PRO_5042855408" evidence="2">
    <location>
        <begin position="42"/>
        <end position="74"/>
    </location>
</feature>
<evidence type="ECO:0000256" key="2">
    <source>
        <dbReference type="SAM" id="SignalP"/>
    </source>
</evidence>
<organism evidence="3 4">
    <name type="scientific">Pristionchus mayeri</name>
    <dbReference type="NCBI Taxonomy" id="1317129"/>
    <lineage>
        <taxon>Eukaryota</taxon>
        <taxon>Metazoa</taxon>
        <taxon>Ecdysozoa</taxon>
        <taxon>Nematoda</taxon>
        <taxon>Chromadorea</taxon>
        <taxon>Rhabditida</taxon>
        <taxon>Rhabditina</taxon>
        <taxon>Diplogasteromorpha</taxon>
        <taxon>Diplogasteroidea</taxon>
        <taxon>Neodiplogasteridae</taxon>
        <taxon>Pristionchus</taxon>
    </lineage>
</organism>
<gene>
    <name evidence="3" type="ORF">PMAYCL1PPCAC_00919</name>
</gene>
<feature type="non-terminal residue" evidence="3">
    <location>
        <position position="1"/>
    </location>
</feature>
<dbReference type="EMBL" id="BTRK01000001">
    <property type="protein sequence ID" value="GMR30724.1"/>
    <property type="molecule type" value="Genomic_DNA"/>
</dbReference>
<evidence type="ECO:0000256" key="1">
    <source>
        <dbReference type="SAM" id="MobiDB-lite"/>
    </source>
</evidence>
<feature type="region of interest" description="Disordered" evidence="1">
    <location>
        <begin position="41"/>
        <end position="74"/>
    </location>
</feature>
<keyword evidence="2" id="KW-0732">Signal</keyword>
<dbReference type="AlphaFoldDB" id="A0AAN5C6G9"/>
<protein>
    <submittedName>
        <fullName evidence="3">Uncharacterized protein</fullName>
    </submittedName>
</protein>
<proteinExistence type="predicted"/>
<comment type="caution">
    <text evidence="3">The sequence shown here is derived from an EMBL/GenBank/DDBJ whole genome shotgun (WGS) entry which is preliminary data.</text>
</comment>
<feature type="signal peptide" evidence="2">
    <location>
        <begin position="1"/>
        <end position="41"/>
    </location>
</feature>
<evidence type="ECO:0000313" key="3">
    <source>
        <dbReference type="EMBL" id="GMR30724.1"/>
    </source>
</evidence>
<accession>A0AAN5C6G9</accession>